<protein>
    <submittedName>
        <fullName evidence="1">Uncharacterized protein</fullName>
    </submittedName>
</protein>
<evidence type="ECO:0000313" key="1">
    <source>
        <dbReference type="EMBL" id="ROL54307.1"/>
    </source>
</evidence>
<dbReference type="EMBL" id="RJVU01007007">
    <property type="protein sequence ID" value="ROL54307.1"/>
    <property type="molecule type" value="Genomic_DNA"/>
</dbReference>
<dbReference type="AlphaFoldDB" id="A0A3N0Z776"/>
<accession>A0A3N0Z776</accession>
<gene>
    <name evidence="1" type="ORF">DPX16_10730</name>
</gene>
<sequence length="129" mass="13967">MERLLKTTEAGVLCIRCSSISLHPISKRCVHRTVLTLGILSTFLLNCEERALLDLNLFFVLSGSRLLSGSEYISVVAVVCLSLSPFPLCRISFVMAQTYLTDVLKCRGLRADNPASTGAAGCSSQRGTI</sequence>
<comment type="caution">
    <text evidence="1">The sequence shown here is derived from an EMBL/GenBank/DDBJ whole genome shotgun (WGS) entry which is preliminary data.</text>
</comment>
<reference evidence="1 2" key="1">
    <citation type="submission" date="2018-10" db="EMBL/GenBank/DDBJ databases">
        <title>Genome assembly for a Yunnan-Guizhou Plateau 3E fish, Anabarilius grahami (Regan), and its evolutionary and genetic applications.</title>
        <authorList>
            <person name="Jiang W."/>
        </authorList>
    </citation>
    <scope>NUCLEOTIDE SEQUENCE [LARGE SCALE GENOMIC DNA]</scope>
    <source>
        <strain evidence="1">AG-KIZ</strain>
        <tissue evidence="1">Muscle</tissue>
    </source>
</reference>
<organism evidence="1 2">
    <name type="scientific">Anabarilius grahami</name>
    <name type="common">Kanglang fish</name>
    <name type="synonym">Barilius grahami</name>
    <dbReference type="NCBI Taxonomy" id="495550"/>
    <lineage>
        <taxon>Eukaryota</taxon>
        <taxon>Metazoa</taxon>
        <taxon>Chordata</taxon>
        <taxon>Craniata</taxon>
        <taxon>Vertebrata</taxon>
        <taxon>Euteleostomi</taxon>
        <taxon>Actinopterygii</taxon>
        <taxon>Neopterygii</taxon>
        <taxon>Teleostei</taxon>
        <taxon>Ostariophysi</taxon>
        <taxon>Cypriniformes</taxon>
        <taxon>Xenocyprididae</taxon>
        <taxon>Xenocypridinae</taxon>
        <taxon>Xenocypridinae incertae sedis</taxon>
        <taxon>Anabarilius</taxon>
    </lineage>
</organism>
<keyword evidence="2" id="KW-1185">Reference proteome</keyword>
<proteinExistence type="predicted"/>
<name>A0A3N0Z776_ANAGA</name>
<dbReference type="Proteomes" id="UP000281406">
    <property type="component" value="Unassembled WGS sequence"/>
</dbReference>
<evidence type="ECO:0000313" key="2">
    <source>
        <dbReference type="Proteomes" id="UP000281406"/>
    </source>
</evidence>